<dbReference type="AlphaFoldDB" id="A0AA51N8K3"/>
<protein>
    <submittedName>
        <fullName evidence="1">Uncharacterized protein</fullName>
    </submittedName>
</protein>
<proteinExistence type="predicted"/>
<organism evidence="1 2">
    <name type="scientific">Marivirga arenosa</name>
    <dbReference type="NCBI Taxonomy" id="3059076"/>
    <lineage>
        <taxon>Bacteria</taxon>
        <taxon>Pseudomonadati</taxon>
        <taxon>Bacteroidota</taxon>
        <taxon>Cytophagia</taxon>
        <taxon>Cytophagales</taxon>
        <taxon>Marivirgaceae</taxon>
        <taxon>Marivirga</taxon>
    </lineage>
</organism>
<evidence type="ECO:0000313" key="2">
    <source>
        <dbReference type="Proteomes" id="UP001244443"/>
    </source>
</evidence>
<evidence type="ECO:0000313" key="1">
    <source>
        <dbReference type="EMBL" id="WMN07934.1"/>
    </source>
</evidence>
<keyword evidence="2" id="KW-1185">Reference proteome</keyword>
<dbReference type="RefSeq" id="WP_308358247.1">
    <property type="nucleotide sequence ID" value="NZ_CP129970.2"/>
</dbReference>
<name>A0AA51N8K3_9BACT</name>
<sequence length="97" mass="11309">MRVILNYILVTILLFPLGLEVSFSHQEVAPKQLTEECISFQEENIPLKTAREERKISIRECIDTKYVYLPSISIFPKVTEVFICAKPRYLLHQSLLI</sequence>
<reference evidence="1" key="1">
    <citation type="submission" date="2023-08" db="EMBL/GenBank/DDBJ databases">
        <title>Comparative genomics and taxonomic characterization of three novel marine species of genus Marivirga.</title>
        <authorList>
            <person name="Muhammad N."/>
            <person name="Kim S.-G."/>
        </authorList>
    </citation>
    <scope>NUCLEOTIDE SEQUENCE [LARGE SCALE GENOMIC DNA]</scope>
    <source>
        <strain evidence="1">ABR2-2</strain>
    </source>
</reference>
<gene>
    <name evidence="1" type="ORF">QYS48_30420</name>
</gene>
<dbReference type="Proteomes" id="UP001244443">
    <property type="component" value="Chromosome"/>
</dbReference>
<dbReference type="EMBL" id="CP129970">
    <property type="protein sequence ID" value="WMN07934.1"/>
    <property type="molecule type" value="Genomic_DNA"/>
</dbReference>
<accession>A0AA51N8K3</accession>